<dbReference type="AlphaFoldDB" id="A0A0A9D6D3"/>
<proteinExistence type="predicted"/>
<dbReference type="EMBL" id="GBRH01213781">
    <property type="protein sequence ID" value="JAD84114.1"/>
    <property type="molecule type" value="Transcribed_RNA"/>
</dbReference>
<sequence length="53" mass="6213">MRKLERREEEEERKLVHCCLANYENVRQNSSMLLGVCSVCCKFWAGPERKPVG</sequence>
<reference evidence="1" key="2">
    <citation type="journal article" date="2015" name="Data Brief">
        <title>Shoot transcriptome of the giant reed, Arundo donax.</title>
        <authorList>
            <person name="Barrero R.A."/>
            <person name="Guerrero F.D."/>
            <person name="Moolhuijzen P."/>
            <person name="Goolsby J.A."/>
            <person name="Tidwell J."/>
            <person name="Bellgard S.E."/>
            <person name="Bellgard M.I."/>
        </authorList>
    </citation>
    <scope>NUCLEOTIDE SEQUENCE</scope>
    <source>
        <tissue evidence="1">Shoot tissue taken approximately 20 cm above the soil surface</tissue>
    </source>
</reference>
<protein>
    <submittedName>
        <fullName evidence="1">Uncharacterized protein</fullName>
    </submittedName>
</protein>
<organism evidence="1">
    <name type="scientific">Arundo donax</name>
    <name type="common">Giant reed</name>
    <name type="synonym">Donax arundinaceus</name>
    <dbReference type="NCBI Taxonomy" id="35708"/>
    <lineage>
        <taxon>Eukaryota</taxon>
        <taxon>Viridiplantae</taxon>
        <taxon>Streptophyta</taxon>
        <taxon>Embryophyta</taxon>
        <taxon>Tracheophyta</taxon>
        <taxon>Spermatophyta</taxon>
        <taxon>Magnoliopsida</taxon>
        <taxon>Liliopsida</taxon>
        <taxon>Poales</taxon>
        <taxon>Poaceae</taxon>
        <taxon>PACMAD clade</taxon>
        <taxon>Arundinoideae</taxon>
        <taxon>Arundineae</taxon>
        <taxon>Arundo</taxon>
    </lineage>
</organism>
<reference evidence="1" key="1">
    <citation type="submission" date="2014-09" db="EMBL/GenBank/DDBJ databases">
        <authorList>
            <person name="Magalhaes I.L.F."/>
            <person name="Oliveira U."/>
            <person name="Santos F.R."/>
            <person name="Vidigal T.H.D.A."/>
            <person name="Brescovit A.D."/>
            <person name="Santos A.J."/>
        </authorList>
    </citation>
    <scope>NUCLEOTIDE SEQUENCE</scope>
    <source>
        <tissue evidence="1">Shoot tissue taken approximately 20 cm above the soil surface</tissue>
    </source>
</reference>
<name>A0A0A9D6D3_ARUDO</name>
<accession>A0A0A9D6D3</accession>
<evidence type="ECO:0000313" key="1">
    <source>
        <dbReference type="EMBL" id="JAD84114.1"/>
    </source>
</evidence>